<organism evidence="3 4">
    <name type="scientific">Syntrophomonas wolfei subsp. wolfei (strain DSM 2245B / Goettingen)</name>
    <dbReference type="NCBI Taxonomy" id="335541"/>
    <lineage>
        <taxon>Bacteria</taxon>
        <taxon>Bacillati</taxon>
        <taxon>Bacillota</taxon>
        <taxon>Clostridia</taxon>
        <taxon>Eubacteriales</taxon>
        <taxon>Syntrophomonadaceae</taxon>
        <taxon>Syntrophomonas</taxon>
    </lineage>
</organism>
<evidence type="ECO:0000256" key="1">
    <source>
        <dbReference type="ARBA" id="ARBA00022801"/>
    </source>
</evidence>
<feature type="domain" description="YqaJ viral recombinase" evidence="2">
    <location>
        <begin position="16"/>
        <end position="151"/>
    </location>
</feature>
<dbReference type="OrthoDB" id="46225at2"/>
<proteinExistence type="predicted"/>
<dbReference type="STRING" id="335541.Swol_2263"/>
<evidence type="ECO:0000313" key="3">
    <source>
        <dbReference type="EMBL" id="ABI69554.1"/>
    </source>
</evidence>
<dbReference type="HOGENOM" id="CLU_049574_1_1_9"/>
<protein>
    <recommendedName>
        <fullName evidence="2">YqaJ viral recombinase domain-containing protein</fullName>
    </recommendedName>
</protein>
<evidence type="ECO:0000313" key="4">
    <source>
        <dbReference type="Proteomes" id="UP000001968"/>
    </source>
</evidence>
<name>Q0AUQ0_SYNWW</name>
<keyword evidence="4" id="KW-1185">Reference proteome</keyword>
<dbReference type="NCBIfam" id="TIGR03033">
    <property type="entry name" value="phage_rel_nuc"/>
    <property type="match status" value="1"/>
</dbReference>
<sequence>MQAVVLENTNNLSQNEWLLMRKQGIGGSDAAAICGLSRWRSPMDVWLEKTGQLEPEKAGEAAYWGQIMEPIIREEFTIRTGMKVTTINSMLKHRRFTFMLANLDGVVQDPNRGQGIFEAKTAGLYASSEWGDSLPDEYAIQVQHYLAVTGLPFACVAVLIGGNRFKWLYLERDESIIDLIIQLEAHFWRLVQTNTPPPIDGSRATTELLNRLYPHGKKQQIELPAEALDLIEAYELAKEQEEKAALLKDTAVNELKNMLGENECGVVQNRRITWQEIKTKRFDSKLLRTEEPDVYARYLKYSSYRRFQIK</sequence>
<dbReference type="GO" id="GO:0016787">
    <property type="term" value="F:hydrolase activity"/>
    <property type="evidence" value="ECO:0007669"/>
    <property type="project" value="UniProtKB-KW"/>
</dbReference>
<dbReference type="InterPro" id="IPR051703">
    <property type="entry name" value="NF-kappa-B_Signaling_Reg"/>
</dbReference>
<dbReference type="SUPFAM" id="SSF52980">
    <property type="entry name" value="Restriction endonuclease-like"/>
    <property type="match status" value="1"/>
</dbReference>
<accession>Q0AUQ0</accession>
<dbReference type="InterPro" id="IPR019080">
    <property type="entry name" value="YqaJ_viral_recombinase"/>
</dbReference>
<dbReference type="InterPro" id="IPR017482">
    <property type="entry name" value="Lambda-type_endonuclease"/>
</dbReference>
<dbReference type="InterPro" id="IPR011335">
    <property type="entry name" value="Restrct_endonuc-II-like"/>
</dbReference>
<dbReference type="Proteomes" id="UP000001968">
    <property type="component" value="Chromosome"/>
</dbReference>
<dbReference type="Pfam" id="PF09588">
    <property type="entry name" value="YqaJ"/>
    <property type="match status" value="1"/>
</dbReference>
<gene>
    <name evidence="3" type="ordered locus">Swol_2263</name>
</gene>
<dbReference type="EMBL" id="CP000448">
    <property type="protein sequence ID" value="ABI69554.1"/>
    <property type="molecule type" value="Genomic_DNA"/>
</dbReference>
<dbReference type="Gene3D" id="3.90.320.10">
    <property type="match status" value="1"/>
</dbReference>
<dbReference type="KEGG" id="swo:Swol_2263"/>
<dbReference type="RefSeq" id="WP_011641638.1">
    <property type="nucleotide sequence ID" value="NC_008346.1"/>
</dbReference>
<dbReference type="PANTHER" id="PTHR46609">
    <property type="entry name" value="EXONUCLEASE, PHAGE-TYPE/RECB, C-TERMINAL DOMAIN-CONTAINING PROTEIN"/>
    <property type="match status" value="1"/>
</dbReference>
<evidence type="ECO:0000259" key="2">
    <source>
        <dbReference type="Pfam" id="PF09588"/>
    </source>
</evidence>
<dbReference type="PANTHER" id="PTHR46609:SF6">
    <property type="entry name" value="EXONUCLEASE, PHAGE-TYPE_RECB, C-TERMINAL DOMAIN-CONTAINING PROTEIN-RELATED"/>
    <property type="match status" value="1"/>
</dbReference>
<reference evidence="4" key="1">
    <citation type="journal article" date="2010" name="Environ. Microbiol.">
        <title>The genome of Syntrophomonas wolfei: new insights into syntrophic metabolism and biohydrogen production.</title>
        <authorList>
            <person name="Sieber J.R."/>
            <person name="Sims D.R."/>
            <person name="Han C."/>
            <person name="Kim E."/>
            <person name="Lykidis A."/>
            <person name="Lapidus A.L."/>
            <person name="McDonnald E."/>
            <person name="Rohlin L."/>
            <person name="Culley D.E."/>
            <person name="Gunsalus R."/>
            <person name="McInerney M.J."/>
        </authorList>
    </citation>
    <scope>NUCLEOTIDE SEQUENCE [LARGE SCALE GENOMIC DNA]</scope>
    <source>
        <strain evidence="4">DSM 2245B / Goettingen</strain>
    </source>
</reference>
<keyword evidence="1" id="KW-0378">Hydrolase</keyword>
<dbReference type="InterPro" id="IPR011604">
    <property type="entry name" value="PDDEXK-like_dom_sf"/>
</dbReference>
<dbReference type="AlphaFoldDB" id="Q0AUQ0"/>
<dbReference type="eggNOG" id="COG5377">
    <property type="taxonomic scope" value="Bacteria"/>
</dbReference>